<keyword evidence="1" id="KW-0472">Membrane</keyword>
<name>A0A183SYR6_SCHSO</name>
<keyword evidence="1" id="KW-0812">Transmembrane</keyword>
<protein>
    <submittedName>
        <fullName evidence="5">E3_UbLigase_R4 domain-containing protein</fullName>
    </submittedName>
</protein>
<organism evidence="5">
    <name type="scientific">Schistocephalus solidus</name>
    <name type="common">Tapeworm</name>
    <dbReference type="NCBI Taxonomy" id="70667"/>
    <lineage>
        <taxon>Eukaryota</taxon>
        <taxon>Metazoa</taxon>
        <taxon>Spiralia</taxon>
        <taxon>Lophotrochozoa</taxon>
        <taxon>Platyhelminthes</taxon>
        <taxon>Cestoda</taxon>
        <taxon>Eucestoda</taxon>
        <taxon>Diphyllobothriidea</taxon>
        <taxon>Diphyllobothriidae</taxon>
        <taxon>Schistocephalus</taxon>
    </lineage>
</organism>
<dbReference type="Pfam" id="PF13764">
    <property type="entry name" value="E3_UbLigase_R4"/>
    <property type="match status" value="1"/>
</dbReference>
<keyword evidence="1" id="KW-1133">Transmembrane helix</keyword>
<reference evidence="5" key="1">
    <citation type="submission" date="2016-06" db="UniProtKB">
        <authorList>
            <consortium name="WormBaseParasite"/>
        </authorList>
    </citation>
    <scope>IDENTIFICATION</scope>
</reference>
<evidence type="ECO:0000256" key="1">
    <source>
        <dbReference type="SAM" id="Phobius"/>
    </source>
</evidence>
<evidence type="ECO:0000259" key="2">
    <source>
        <dbReference type="Pfam" id="PF13764"/>
    </source>
</evidence>
<dbReference type="EMBL" id="UYSU01035193">
    <property type="protein sequence ID" value="VDL95749.1"/>
    <property type="molecule type" value="Genomic_DNA"/>
</dbReference>
<dbReference type="InterPro" id="IPR025704">
    <property type="entry name" value="E3_Ub_ligase_UBR4_C"/>
</dbReference>
<dbReference type="InterPro" id="IPR045189">
    <property type="entry name" value="UBR4-like"/>
</dbReference>
<dbReference type="OrthoDB" id="30336at2759"/>
<dbReference type="PANTHER" id="PTHR21725">
    <property type="entry name" value="E3 UBIQUITIN-PROTEIN LIGASE UBR4"/>
    <property type="match status" value="1"/>
</dbReference>
<feature type="domain" description="E3 ubiquitin ligase UBR4 C-terminal" evidence="2">
    <location>
        <begin position="146"/>
        <end position="294"/>
    </location>
</feature>
<keyword evidence="4" id="KW-1185">Reference proteome</keyword>
<dbReference type="AlphaFoldDB" id="A0A183SYR6"/>
<dbReference type="Proteomes" id="UP000275846">
    <property type="component" value="Unassembled WGS sequence"/>
</dbReference>
<dbReference type="STRING" id="70667.A0A183SYR6"/>
<evidence type="ECO:0000313" key="5">
    <source>
        <dbReference type="WBParaSite" id="SSLN_0000971901-mRNA-1"/>
    </source>
</evidence>
<dbReference type="WBParaSite" id="SSLN_0000971901-mRNA-1">
    <property type="protein sequence ID" value="SSLN_0000971901-mRNA-1"/>
    <property type="gene ID" value="SSLN_0000971901"/>
</dbReference>
<dbReference type="PANTHER" id="PTHR21725:SF1">
    <property type="entry name" value="E3 UBIQUITIN-PROTEIN LIGASE UBR4"/>
    <property type="match status" value="1"/>
</dbReference>
<feature type="transmembrane region" description="Helical" evidence="1">
    <location>
        <begin position="20"/>
        <end position="43"/>
    </location>
</feature>
<accession>A0A183SYR6</accession>
<evidence type="ECO:0000313" key="3">
    <source>
        <dbReference type="EMBL" id="VDL95749.1"/>
    </source>
</evidence>
<proteinExistence type="predicted"/>
<sequence>MLDQLAGVTGPRIREFLWVSLVHTSPLLLFQACIFIILTLLFLPLKKSSTHPDVAVQAALDFLAQYPDDDLASAAFLLDRMCAPVCPISTDLPPFPVSLSVWGNQEDYLFVRRIREVVRLLSFFNERLTFTDLNFFYLLLSPLSVSSDTRGFGPRILDVINYICTENNLTTDMRLEIVCENQILMPELRLQDVYSQIWLANPSNANSIMELIYRIPGLEEDNLPYVEQLTTPPVPVEQYSHLEILAEHPFGLRGILSRLATVRDALKGRELLVVSMHILEYCLKIPECQKRLLDPELQ</sequence>
<evidence type="ECO:0000313" key="4">
    <source>
        <dbReference type="Proteomes" id="UP000275846"/>
    </source>
</evidence>
<reference evidence="3 4" key="2">
    <citation type="submission" date="2018-11" db="EMBL/GenBank/DDBJ databases">
        <authorList>
            <consortium name="Pathogen Informatics"/>
        </authorList>
    </citation>
    <scope>NUCLEOTIDE SEQUENCE [LARGE SCALE GENOMIC DNA]</scope>
    <source>
        <strain evidence="3 4">NST_G2</strain>
    </source>
</reference>
<gene>
    <name evidence="3" type="ORF">SSLN_LOCUS9364</name>
</gene>